<name>A0AAP0EUX6_9MAGN</name>
<proteinExistence type="predicted"/>
<protein>
    <submittedName>
        <fullName evidence="1">Uncharacterized protein</fullName>
    </submittedName>
</protein>
<comment type="caution">
    <text evidence="1">The sequence shown here is derived from an EMBL/GenBank/DDBJ whole genome shotgun (WGS) entry which is preliminary data.</text>
</comment>
<dbReference type="Proteomes" id="UP001419268">
    <property type="component" value="Unassembled WGS sequence"/>
</dbReference>
<accession>A0AAP0EUX6</accession>
<evidence type="ECO:0000313" key="2">
    <source>
        <dbReference type="Proteomes" id="UP001419268"/>
    </source>
</evidence>
<evidence type="ECO:0000313" key="1">
    <source>
        <dbReference type="EMBL" id="KAK9099874.1"/>
    </source>
</evidence>
<dbReference type="EMBL" id="JBBNAG010000010">
    <property type="protein sequence ID" value="KAK9099874.1"/>
    <property type="molecule type" value="Genomic_DNA"/>
</dbReference>
<dbReference type="AlphaFoldDB" id="A0AAP0EUX6"/>
<reference evidence="1 2" key="1">
    <citation type="submission" date="2024-01" db="EMBL/GenBank/DDBJ databases">
        <title>Genome assemblies of Stephania.</title>
        <authorList>
            <person name="Yang L."/>
        </authorList>
    </citation>
    <scope>NUCLEOTIDE SEQUENCE [LARGE SCALE GENOMIC DNA]</scope>
    <source>
        <strain evidence="1">JXDWG</strain>
        <tissue evidence="1">Leaf</tissue>
    </source>
</reference>
<keyword evidence="2" id="KW-1185">Reference proteome</keyword>
<gene>
    <name evidence="1" type="ORF">Scep_023304</name>
</gene>
<organism evidence="1 2">
    <name type="scientific">Stephania cephalantha</name>
    <dbReference type="NCBI Taxonomy" id="152367"/>
    <lineage>
        <taxon>Eukaryota</taxon>
        <taxon>Viridiplantae</taxon>
        <taxon>Streptophyta</taxon>
        <taxon>Embryophyta</taxon>
        <taxon>Tracheophyta</taxon>
        <taxon>Spermatophyta</taxon>
        <taxon>Magnoliopsida</taxon>
        <taxon>Ranunculales</taxon>
        <taxon>Menispermaceae</taxon>
        <taxon>Menispermoideae</taxon>
        <taxon>Cissampelideae</taxon>
        <taxon>Stephania</taxon>
    </lineage>
</organism>
<sequence>MKHSVVVVADDESKCVYCVHPAYTNYIAAWLGSLSIHSHAAYDVAVSGCFSNPSLCADVVVEGDLFLLAFEMDQPVTSMEVWRLANNLRGEWDGNSQHNIDCTQPIVVFLNVLMSIHGNTGADCLNMRTWNAITLPFHTSASTSLQFNYLLVRPFSQMMATCARWTTSNVPLSRFTNVTLCPLEKTLPNLPTSSTHNLCRLRPFLRLHLFRLAFC</sequence>